<reference evidence="2 3" key="1">
    <citation type="submission" date="2011-10" db="EMBL/GenBank/DDBJ databases">
        <title>The Noncontiguous Finished genome of Thermanaerovibrio velox DSM 12556.</title>
        <authorList>
            <consortium name="US DOE Joint Genome Institute (JGI-PGF)"/>
            <person name="Lucas S."/>
            <person name="Copeland A."/>
            <person name="Lapidus A."/>
            <person name="Glavina del Rio T."/>
            <person name="Dalin E."/>
            <person name="Tice H."/>
            <person name="Bruce D."/>
            <person name="Goodwin L."/>
            <person name="Pitluck S."/>
            <person name="Peters L."/>
            <person name="Mikhailova N."/>
            <person name="Teshima H."/>
            <person name="Kyrpides N."/>
            <person name="Mavromatis K."/>
            <person name="Ivanova N."/>
            <person name="Markowitz V."/>
            <person name="Cheng J.-F."/>
            <person name="Hugenholtz P."/>
            <person name="Woyke T."/>
            <person name="Wu D."/>
            <person name="Spring S."/>
            <person name="Brambilla E.-M."/>
            <person name="Klenk H.-P."/>
            <person name="Eisen J.A."/>
        </authorList>
    </citation>
    <scope>NUCLEOTIDE SEQUENCE [LARGE SCALE GENOMIC DNA]</scope>
    <source>
        <strain evidence="2 3">DSM 12556</strain>
    </source>
</reference>
<dbReference type="RefSeq" id="WP_006583164.1">
    <property type="nucleotide sequence ID" value="NZ_CM001377.1"/>
</dbReference>
<dbReference type="Gene3D" id="1.10.1760.20">
    <property type="match status" value="1"/>
</dbReference>
<dbReference type="InterPro" id="IPR009825">
    <property type="entry name" value="ECF_substrate-spec-like"/>
</dbReference>
<feature type="transmembrane region" description="Helical" evidence="1">
    <location>
        <begin position="12"/>
        <end position="31"/>
    </location>
</feature>
<accession>H0UQ41</accession>
<name>H0UQ41_9BACT</name>
<dbReference type="Proteomes" id="UP000005730">
    <property type="component" value="Chromosome"/>
</dbReference>
<feature type="transmembrane region" description="Helical" evidence="1">
    <location>
        <begin position="43"/>
        <end position="64"/>
    </location>
</feature>
<evidence type="ECO:0000313" key="3">
    <source>
        <dbReference type="Proteomes" id="UP000005730"/>
    </source>
</evidence>
<gene>
    <name evidence="2" type="ORF">TheveDRAFT_0509</name>
</gene>
<keyword evidence="1" id="KW-0812">Transmembrane</keyword>
<organism evidence="2 3">
    <name type="scientific">Thermanaerovibrio velox DSM 12556</name>
    <dbReference type="NCBI Taxonomy" id="926567"/>
    <lineage>
        <taxon>Bacteria</taxon>
        <taxon>Thermotogati</taxon>
        <taxon>Synergistota</taxon>
        <taxon>Synergistia</taxon>
        <taxon>Synergistales</taxon>
        <taxon>Synergistaceae</taxon>
        <taxon>Thermanaerovibrio</taxon>
    </lineage>
</organism>
<dbReference type="STRING" id="926567.TheveDRAFT_0509"/>
<dbReference type="Pfam" id="PF07155">
    <property type="entry name" value="ECF-ribofla_trS"/>
    <property type="match status" value="1"/>
</dbReference>
<feature type="transmembrane region" description="Helical" evidence="1">
    <location>
        <begin position="102"/>
        <end position="124"/>
    </location>
</feature>
<dbReference type="HOGENOM" id="CLU_084705_1_0_0"/>
<dbReference type="GO" id="GO:0016020">
    <property type="term" value="C:membrane"/>
    <property type="evidence" value="ECO:0007669"/>
    <property type="project" value="InterPro"/>
</dbReference>
<dbReference type="OrthoDB" id="411368at2"/>
<dbReference type="EMBL" id="CM001377">
    <property type="protein sequence ID" value="EHM09670.1"/>
    <property type="molecule type" value="Genomic_DNA"/>
</dbReference>
<evidence type="ECO:0000313" key="2">
    <source>
        <dbReference type="EMBL" id="EHM09670.1"/>
    </source>
</evidence>
<proteinExistence type="predicted"/>
<dbReference type="AlphaFoldDB" id="H0UQ41"/>
<sequence length="169" mass="17736">MKESETLPNTLALGALCAALVTVLTMVSVPVPGYRLYFNLGEGGVYLSALLFGPRTGFLAGALGASAGDLILGYPMWAPLSFVIKGLEGFVTGYLARRTKPIWAMGAGALVMITGYTAGAYVMYGAAAAPVETMTDLVQTSVGMVAALAVLRPLKNLLKERFKKSAPRE</sequence>
<feature type="transmembrane region" description="Helical" evidence="1">
    <location>
        <begin position="76"/>
        <end position="95"/>
    </location>
</feature>
<dbReference type="eggNOG" id="COG4720">
    <property type="taxonomic scope" value="Bacteria"/>
</dbReference>
<dbReference type="PANTHER" id="PTHR37815:SF3">
    <property type="entry name" value="UPF0397 PROTEIN SPR0429"/>
    <property type="match status" value="1"/>
</dbReference>
<evidence type="ECO:0000256" key="1">
    <source>
        <dbReference type="SAM" id="Phobius"/>
    </source>
</evidence>
<dbReference type="PANTHER" id="PTHR37815">
    <property type="entry name" value="UPF0397 PROTEIN BC_2624-RELATED"/>
    <property type="match status" value="1"/>
</dbReference>
<keyword evidence="3" id="KW-1185">Reference proteome</keyword>
<keyword evidence="1" id="KW-0472">Membrane</keyword>
<keyword evidence="1" id="KW-1133">Transmembrane helix</keyword>
<protein>
    <submittedName>
        <fullName evidence="2">Putative membrane protein</fullName>
    </submittedName>
</protein>
<feature type="transmembrane region" description="Helical" evidence="1">
    <location>
        <begin position="136"/>
        <end position="154"/>
    </location>
</feature>